<feature type="compositionally biased region" description="Basic and acidic residues" evidence="2">
    <location>
        <begin position="91"/>
        <end position="102"/>
    </location>
</feature>
<dbReference type="AlphaFoldDB" id="A0A9X0CCJ9"/>
<protein>
    <submittedName>
        <fullName evidence="3">Uncharacterized protein</fullName>
    </submittedName>
</protein>
<keyword evidence="1" id="KW-0175">Coiled coil</keyword>
<evidence type="ECO:0000256" key="2">
    <source>
        <dbReference type="SAM" id="MobiDB-lite"/>
    </source>
</evidence>
<feature type="region of interest" description="Disordered" evidence="2">
    <location>
        <begin position="76"/>
        <end position="167"/>
    </location>
</feature>
<dbReference type="Proteomes" id="UP001163046">
    <property type="component" value="Unassembled WGS sequence"/>
</dbReference>
<feature type="coiled-coil region" evidence="1">
    <location>
        <begin position="416"/>
        <end position="443"/>
    </location>
</feature>
<sequence length="448" mass="50446">MVFVVVQWKEENSVSVISEKQVVLGANHELKEGLTVVVSTGKNSKGRIAVYKAVVLKVFDKKAKAIEYESTLVTKPVESKDKKRARKPSTKARESNEDIDRQDSDDDDCEEQEELEPEKSVKKRKPTKDDHDEGKQPPQKKRKNKQKGVKVNEEEKKREKENEEEKKKVMSLYYQQIYSLDSSLNGGISTLQNLENLIEASKYQSYIYSKMPCQQICFFSSKLQQSVQEDRIKLILQERQANKHITIIDDDKNDGDDIALTHTITPSTPTLPHTPAINQPPHAHTISSHTATPPHTPAANHTAQAYTPCIPSTPTTPATITNHITRRPTNFTPHTPTTPRTPFSIHSTLINPASTPLSHHMHTSLPTSFTQDLLGEDIDNFIPGPRLPCPPSSRSPANSGVGGEWESFTAHFTQEFEWLKAEVDGLRSEIKSLKKTVKELKVRNHKSE</sequence>
<keyword evidence="4" id="KW-1185">Reference proteome</keyword>
<evidence type="ECO:0000256" key="1">
    <source>
        <dbReference type="SAM" id="Coils"/>
    </source>
</evidence>
<feature type="compositionally biased region" description="Basic residues" evidence="2">
    <location>
        <begin position="138"/>
        <end position="148"/>
    </location>
</feature>
<name>A0A9X0CCJ9_9CNID</name>
<organism evidence="3 4">
    <name type="scientific">Desmophyllum pertusum</name>
    <dbReference type="NCBI Taxonomy" id="174260"/>
    <lineage>
        <taxon>Eukaryota</taxon>
        <taxon>Metazoa</taxon>
        <taxon>Cnidaria</taxon>
        <taxon>Anthozoa</taxon>
        <taxon>Hexacorallia</taxon>
        <taxon>Scleractinia</taxon>
        <taxon>Caryophylliina</taxon>
        <taxon>Caryophylliidae</taxon>
        <taxon>Desmophyllum</taxon>
    </lineage>
</organism>
<feature type="compositionally biased region" description="Basic and acidic residues" evidence="2">
    <location>
        <begin position="150"/>
        <end position="167"/>
    </location>
</feature>
<accession>A0A9X0CCJ9</accession>
<gene>
    <name evidence="3" type="ORF">OS493_033219</name>
</gene>
<reference evidence="3" key="1">
    <citation type="submission" date="2023-01" db="EMBL/GenBank/DDBJ databases">
        <title>Genome assembly of the deep-sea coral Lophelia pertusa.</title>
        <authorList>
            <person name="Herrera S."/>
            <person name="Cordes E."/>
        </authorList>
    </citation>
    <scope>NUCLEOTIDE SEQUENCE</scope>
    <source>
        <strain evidence="3">USNM1676648</strain>
        <tissue evidence="3">Polyp</tissue>
    </source>
</reference>
<proteinExistence type="predicted"/>
<evidence type="ECO:0000313" key="4">
    <source>
        <dbReference type="Proteomes" id="UP001163046"/>
    </source>
</evidence>
<dbReference type="OrthoDB" id="5987674at2759"/>
<dbReference type="EMBL" id="MU827820">
    <property type="protein sequence ID" value="KAJ7322056.1"/>
    <property type="molecule type" value="Genomic_DNA"/>
</dbReference>
<evidence type="ECO:0000313" key="3">
    <source>
        <dbReference type="EMBL" id="KAJ7322056.1"/>
    </source>
</evidence>
<comment type="caution">
    <text evidence="3">The sequence shown here is derived from an EMBL/GenBank/DDBJ whole genome shotgun (WGS) entry which is preliminary data.</text>
</comment>
<feature type="compositionally biased region" description="Acidic residues" evidence="2">
    <location>
        <begin position="103"/>
        <end position="116"/>
    </location>
</feature>